<name>A0ABR6RMJ8_9ENTR</name>
<feature type="chain" id="PRO_5045599269" evidence="1">
    <location>
        <begin position="19"/>
        <end position="149"/>
    </location>
</feature>
<keyword evidence="1" id="KW-0732">Signal</keyword>
<evidence type="ECO:0000313" key="3">
    <source>
        <dbReference type="Proteomes" id="UP000607331"/>
    </source>
</evidence>
<dbReference type="RefSeq" id="WP_185666181.1">
    <property type="nucleotide sequence ID" value="NZ_JABBJF010000001.1"/>
</dbReference>
<organism evidence="2 3">
    <name type="scientific">Kluyvera sichuanensis</name>
    <dbReference type="NCBI Taxonomy" id="2725494"/>
    <lineage>
        <taxon>Bacteria</taxon>
        <taxon>Pseudomonadati</taxon>
        <taxon>Pseudomonadota</taxon>
        <taxon>Gammaproteobacteria</taxon>
        <taxon>Enterobacterales</taxon>
        <taxon>Enterobacteriaceae</taxon>
        <taxon>Kluyvera</taxon>
    </lineage>
</organism>
<feature type="signal peptide" evidence="1">
    <location>
        <begin position="1"/>
        <end position="18"/>
    </location>
</feature>
<protein>
    <submittedName>
        <fullName evidence="2">Uncharacterized protein</fullName>
    </submittedName>
</protein>
<reference evidence="2 3" key="1">
    <citation type="submission" date="2020-04" db="EMBL/GenBank/DDBJ databases">
        <title>The draft genome of Kluyvera sichuanensis strain SCKS090646.</title>
        <authorList>
            <person name="Wei L."/>
            <person name="Liu L."/>
            <person name="Feng Y."/>
            <person name="Zong Z."/>
        </authorList>
    </citation>
    <scope>NUCLEOTIDE SEQUENCE [LARGE SCALE GENOMIC DNA]</scope>
    <source>
        <strain evidence="2 3">090646</strain>
    </source>
</reference>
<evidence type="ECO:0000313" key="2">
    <source>
        <dbReference type="EMBL" id="MBC1184363.1"/>
    </source>
</evidence>
<dbReference type="Proteomes" id="UP000607331">
    <property type="component" value="Unassembled WGS sequence"/>
</dbReference>
<dbReference type="EMBL" id="JABBJF010000001">
    <property type="protein sequence ID" value="MBC1184363.1"/>
    <property type="molecule type" value="Genomic_DNA"/>
</dbReference>
<keyword evidence="3" id="KW-1185">Reference proteome</keyword>
<comment type="caution">
    <text evidence="2">The sequence shown here is derived from an EMBL/GenBank/DDBJ whole genome shotgun (WGS) entry which is preliminary data.</text>
</comment>
<evidence type="ECO:0000256" key="1">
    <source>
        <dbReference type="SAM" id="SignalP"/>
    </source>
</evidence>
<sequence>MKIHAVTIIALLFLPSLAYSEQQEREYNTWYLRNAILYDMTQTSEGFPVMLSIAQPGRIGANMVVSYLAEGPCAGGAKTFNVNGKDIPAKYSCVPVGKDRIEHYALNDSQQINEMVNHLESDFTLLLQNNIKVWAANIKSPKYGMAPRF</sequence>
<gene>
    <name evidence="2" type="ORF">HII27_01390</name>
</gene>
<accession>A0ABR6RMJ8</accession>
<proteinExistence type="predicted"/>